<evidence type="ECO:0000313" key="2">
    <source>
        <dbReference type="Proteomes" id="UP001163321"/>
    </source>
</evidence>
<reference evidence="1 2" key="1">
    <citation type="journal article" date="2022" name="bioRxiv">
        <title>The genome of the oomycete Peronosclerospora sorghi, a cosmopolitan pathogen of maize and sorghum, is inflated with dispersed pseudogenes.</title>
        <authorList>
            <person name="Fletcher K."/>
            <person name="Martin F."/>
            <person name="Isakeit T."/>
            <person name="Cavanaugh K."/>
            <person name="Magill C."/>
            <person name="Michelmore R."/>
        </authorList>
    </citation>
    <scope>NUCLEOTIDE SEQUENCE [LARGE SCALE GENOMIC DNA]</scope>
    <source>
        <strain evidence="1">P6</strain>
    </source>
</reference>
<dbReference type="Proteomes" id="UP001163321">
    <property type="component" value="Chromosome 1"/>
</dbReference>
<accession>A0ACC0WQ97</accession>
<gene>
    <name evidence="1" type="ORF">PsorP6_001566</name>
</gene>
<protein>
    <submittedName>
        <fullName evidence="1">Uncharacterized protein</fullName>
    </submittedName>
</protein>
<dbReference type="EMBL" id="CM047580">
    <property type="protein sequence ID" value="KAI9920902.1"/>
    <property type="molecule type" value="Genomic_DNA"/>
</dbReference>
<organism evidence="1 2">
    <name type="scientific">Peronosclerospora sorghi</name>
    <dbReference type="NCBI Taxonomy" id="230839"/>
    <lineage>
        <taxon>Eukaryota</taxon>
        <taxon>Sar</taxon>
        <taxon>Stramenopiles</taxon>
        <taxon>Oomycota</taxon>
        <taxon>Peronosporomycetes</taxon>
        <taxon>Peronosporales</taxon>
        <taxon>Peronosporaceae</taxon>
        <taxon>Peronosclerospora</taxon>
    </lineage>
</organism>
<evidence type="ECO:0000313" key="1">
    <source>
        <dbReference type="EMBL" id="KAI9920902.1"/>
    </source>
</evidence>
<name>A0ACC0WQ97_9STRA</name>
<proteinExistence type="predicted"/>
<sequence length="268" mass="29598">MAKRTSLHRPTALDDEPMLETKRPATCEWNVEPSAFSKHCSNPIRKLVDNIKKSSTATKTLIPLSLGDPAVFGNLHCPDVLVHDIVRNARYLPIEVAREAIAQRFGIRRAPLTMDNVIIASGCSGAIEIALQGFLPNPATISCSQSPDFHCIKRCANHIKLNADFTISWYPEKKWEIDLNQMQSLVDDRTKGILINNPSNPCGVYSKTCSKCARRAFVEGAGRSSTSDERATLGSSSKSARRSDGTRSWSPGVYDVHAEKRIGRFRCA</sequence>
<keyword evidence="2" id="KW-1185">Reference proteome</keyword>
<comment type="caution">
    <text evidence="1">The sequence shown here is derived from an EMBL/GenBank/DDBJ whole genome shotgun (WGS) entry which is preliminary data.</text>
</comment>